<accession>A0AAN7A4V7</accession>
<dbReference type="Proteomes" id="UP001302321">
    <property type="component" value="Unassembled WGS sequence"/>
</dbReference>
<feature type="signal peptide" evidence="1">
    <location>
        <begin position="1"/>
        <end position="17"/>
    </location>
</feature>
<dbReference type="EMBL" id="MU866351">
    <property type="protein sequence ID" value="KAK4173334.1"/>
    <property type="molecule type" value="Genomic_DNA"/>
</dbReference>
<organism evidence="2 3">
    <name type="scientific">Triangularia setosa</name>
    <dbReference type="NCBI Taxonomy" id="2587417"/>
    <lineage>
        <taxon>Eukaryota</taxon>
        <taxon>Fungi</taxon>
        <taxon>Dikarya</taxon>
        <taxon>Ascomycota</taxon>
        <taxon>Pezizomycotina</taxon>
        <taxon>Sordariomycetes</taxon>
        <taxon>Sordariomycetidae</taxon>
        <taxon>Sordariales</taxon>
        <taxon>Podosporaceae</taxon>
        <taxon>Triangularia</taxon>
    </lineage>
</organism>
<keyword evidence="1" id="KW-0732">Signal</keyword>
<name>A0AAN7A4V7_9PEZI</name>
<evidence type="ECO:0000256" key="1">
    <source>
        <dbReference type="SAM" id="SignalP"/>
    </source>
</evidence>
<protein>
    <submittedName>
        <fullName evidence="2">Uncharacterized protein</fullName>
    </submittedName>
</protein>
<dbReference type="AlphaFoldDB" id="A0AAN7A4V7"/>
<feature type="chain" id="PRO_5043024061" evidence="1">
    <location>
        <begin position="18"/>
        <end position="333"/>
    </location>
</feature>
<sequence length="333" mass="36026">MLSKLILRLAAASLAAANPLITPNAAPDQHNDNILKRHHETTTVTITTLAPAVTVTQNPSDPTVTRPALLTRTVGTPTFTSTITQDCLSYSFLFPPEGHTPDTQTFVYETRSTITVFDTARRITTRTVETTPTITITKPTNTVVYRHCPKTLVVSYVDHEFLTWSWTQYAGGVTRVTGLCLTSSTRSTTIPGVTLPTAATKTLEDWEYFSGDGATLATKYSVAVVYEAFPTVRERFTSTVCEAGQTTEWTTTLRVPTVTATVTGGCEGRLGKREGPVPVRVETVVYTTVTVVGNRVMTLTGTAVVDVNTAVFTRTRIAYETVGTSTVTVCGRG</sequence>
<keyword evidence="3" id="KW-1185">Reference proteome</keyword>
<evidence type="ECO:0000313" key="2">
    <source>
        <dbReference type="EMBL" id="KAK4173334.1"/>
    </source>
</evidence>
<proteinExistence type="predicted"/>
<evidence type="ECO:0000313" key="3">
    <source>
        <dbReference type="Proteomes" id="UP001302321"/>
    </source>
</evidence>
<comment type="caution">
    <text evidence="2">The sequence shown here is derived from an EMBL/GenBank/DDBJ whole genome shotgun (WGS) entry which is preliminary data.</text>
</comment>
<reference evidence="2" key="2">
    <citation type="submission" date="2023-05" db="EMBL/GenBank/DDBJ databases">
        <authorList>
            <consortium name="Lawrence Berkeley National Laboratory"/>
            <person name="Steindorff A."/>
            <person name="Hensen N."/>
            <person name="Bonometti L."/>
            <person name="Westerberg I."/>
            <person name="Brannstrom I.O."/>
            <person name="Guillou S."/>
            <person name="Cros-Aarteil S."/>
            <person name="Calhoun S."/>
            <person name="Haridas S."/>
            <person name="Kuo A."/>
            <person name="Mondo S."/>
            <person name="Pangilinan J."/>
            <person name="Riley R."/>
            <person name="Labutti K."/>
            <person name="Andreopoulos B."/>
            <person name="Lipzen A."/>
            <person name="Chen C."/>
            <person name="Yanf M."/>
            <person name="Daum C."/>
            <person name="Ng V."/>
            <person name="Clum A."/>
            <person name="Ohm R."/>
            <person name="Martin F."/>
            <person name="Silar P."/>
            <person name="Natvig D."/>
            <person name="Lalanne C."/>
            <person name="Gautier V."/>
            <person name="Ament-Velasquez S.L."/>
            <person name="Kruys A."/>
            <person name="Hutchinson M.I."/>
            <person name="Powell A.J."/>
            <person name="Barry K."/>
            <person name="Miller A.N."/>
            <person name="Grigoriev I.V."/>
            <person name="Debuchy R."/>
            <person name="Gladieux P."/>
            <person name="Thoren M.H."/>
            <person name="Johannesson H."/>
        </authorList>
    </citation>
    <scope>NUCLEOTIDE SEQUENCE</scope>
    <source>
        <strain evidence="2">CBS 892.96</strain>
    </source>
</reference>
<gene>
    <name evidence="2" type="ORF">QBC36DRAFT_194874</name>
</gene>
<reference evidence="2" key="1">
    <citation type="journal article" date="2023" name="Mol. Phylogenet. Evol.">
        <title>Genome-scale phylogeny and comparative genomics of the fungal order Sordariales.</title>
        <authorList>
            <person name="Hensen N."/>
            <person name="Bonometti L."/>
            <person name="Westerberg I."/>
            <person name="Brannstrom I.O."/>
            <person name="Guillou S."/>
            <person name="Cros-Aarteil S."/>
            <person name="Calhoun S."/>
            <person name="Haridas S."/>
            <person name="Kuo A."/>
            <person name="Mondo S."/>
            <person name="Pangilinan J."/>
            <person name="Riley R."/>
            <person name="LaButti K."/>
            <person name="Andreopoulos B."/>
            <person name="Lipzen A."/>
            <person name="Chen C."/>
            <person name="Yan M."/>
            <person name="Daum C."/>
            <person name="Ng V."/>
            <person name="Clum A."/>
            <person name="Steindorff A."/>
            <person name="Ohm R.A."/>
            <person name="Martin F."/>
            <person name="Silar P."/>
            <person name="Natvig D.O."/>
            <person name="Lalanne C."/>
            <person name="Gautier V."/>
            <person name="Ament-Velasquez S.L."/>
            <person name="Kruys A."/>
            <person name="Hutchinson M.I."/>
            <person name="Powell A.J."/>
            <person name="Barry K."/>
            <person name="Miller A.N."/>
            <person name="Grigoriev I.V."/>
            <person name="Debuchy R."/>
            <person name="Gladieux P."/>
            <person name="Hiltunen Thoren M."/>
            <person name="Johannesson H."/>
        </authorList>
    </citation>
    <scope>NUCLEOTIDE SEQUENCE</scope>
    <source>
        <strain evidence="2">CBS 892.96</strain>
    </source>
</reference>